<gene>
    <name evidence="1" type="ORF">BON30_28075</name>
</gene>
<reference evidence="1 2" key="2">
    <citation type="submission" date="2016-12" db="EMBL/GenBank/DDBJ databases">
        <title>Draft Genome Sequence of Cystobacter ferrugineus Strain Cbfe23.</title>
        <authorList>
            <person name="Akbar S."/>
            <person name="Dowd S.E."/>
            <person name="Stevens D.C."/>
        </authorList>
    </citation>
    <scope>NUCLEOTIDE SEQUENCE [LARGE SCALE GENOMIC DNA]</scope>
    <source>
        <strain evidence="1 2">Cbfe23</strain>
    </source>
</reference>
<keyword evidence="2" id="KW-1185">Reference proteome</keyword>
<name>A0A1L9B4K7_9BACT</name>
<proteinExistence type="predicted"/>
<evidence type="ECO:0000313" key="2">
    <source>
        <dbReference type="Proteomes" id="UP000182229"/>
    </source>
</evidence>
<sequence>MLLLVTEVLLGSLLPMSCLARAPGWSPLAFAFCPALGSGLFLAIAGPLVLGRLGSLVYFHLQLRPHEART</sequence>
<organism evidence="1 2">
    <name type="scientific">Cystobacter ferrugineus</name>
    <dbReference type="NCBI Taxonomy" id="83449"/>
    <lineage>
        <taxon>Bacteria</taxon>
        <taxon>Pseudomonadati</taxon>
        <taxon>Myxococcota</taxon>
        <taxon>Myxococcia</taxon>
        <taxon>Myxococcales</taxon>
        <taxon>Cystobacterineae</taxon>
        <taxon>Archangiaceae</taxon>
        <taxon>Cystobacter</taxon>
    </lineage>
</organism>
<dbReference type="Proteomes" id="UP000182229">
    <property type="component" value="Unassembled WGS sequence"/>
</dbReference>
<reference evidence="2" key="1">
    <citation type="submission" date="2016-11" db="EMBL/GenBank/DDBJ databases">
        <authorList>
            <person name="Shukria A."/>
            <person name="Stevens D.C."/>
        </authorList>
    </citation>
    <scope>NUCLEOTIDE SEQUENCE [LARGE SCALE GENOMIC DNA]</scope>
    <source>
        <strain evidence="2">Cbfe23</strain>
    </source>
</reference>
<dbReference type="AlphaFoldDB" id="A0A1L9B4K7"/>
<accession>A0A1L9B4K7</accession>
<protein>
    <submittedName>
        <fullName evidence="1">Uncharacterized protein</fullName>
    </submittedName>
</protein>
<evidence type="ECO:0000313" key="1">
    <source>
        <dbReference type="EMBL" id="OJH37181.1"/>
    </source>
</evidence>
<dbReference type="EMBL" id="MPIN01000008">
    <property type="protein sequence ID" value="OJH37181.1"/>
    <property type="molecule type" value="Genomic_DNA"/>
</dbReference>
<dbReference type="STRING" id="83449.BON30_28075"/>
<comment type="caution">
    <text evidence="1">The sequence shown here is derived from an EMBL/GenBank/DDBJ whole genome shotgun (WGS) entry which is preliminary data.</text>
</comment>